<proteinExistence type="predicted"/>
<dbReference type="InterPro" id="IPR002110">
    <property type="entry name" value="Ankyrin_rpt"/>
</dbReference>
<reference evidence="1 2" key="1">
    <citation type="submission" date="2024-09" db="EMBL/GenBank/DDBJ databases">
        <title>Genome sequencing and assembly of Phytophthora oleae, isolate VK10A, causative agent of rot of olive drupes.</title>
        <authorList>
            <person name="Conti Taguali S."/>
            <person name="Riolo M."/>
            <person name="La Spada F."/>
            <person name="Cacciola S.O."/>
            <person name="Dionisio G."/>
        </authorList>
    </citation>
    <scope>NUCLEOTIDE SEQUENCE [LARGE SCALE GENOMIC DNA]</scope>
    <source>
        <strain evidence="1 2">VK10A</strain>
    </source>
</reference>
<organism evidence="1 2">
    <name type="scientific">Phytophthora oleae</name>
    <dbReference type="NCBI Taxonomy" id="2107226"/>
    <lineage>
        <taxon>Eukaryota</taxon>
        <taxon>Sar</taxon>
        <taxon>Stramenopiles</taxon>
        <taxon>Oomycota</taxon>
        <taxon>Peronosporomycetes</taxon>
        <taxon>Peronosporales</taxon>
        <taxon>Peronosporaceae</taxon>
        <taxon>Phytophthora</taxon>
    </lineage>
</organism>
<dbReference type="PANTHER" id="PTHR46586">
    <property type="entry name" value="ANKYRIN REPEAT-CONTAINING PROTEIN"/>
    <property type="match status" value="1"/>
</dbReference>
<dbReference type="PANTHER" id="PTHR46586:SF3">
    <property type="entry name" value="ANKYRIN REPEAT-CONTAINING PROTEIN"/>
    <property type="match status" value="1"/>
</dbReference>
<keyword evidence="2" id="KW-1185">Reference proteome</keyword>
<accession>A0ABD3FD12</accession>
<dbReference type="EMBL" id="JBIMZQ010000024">
    <property type="protein sequence ID" value="KAL3664186.1"/>
    <property type="molecule type" value="Genomic_DNA"/>
</dbReference>
<name>A0ABD3FD12_9STRA</name>
<dbReference type="InterPro" id="IPR052050">
    <property type="entry name" value="SecEffector_AnkRepeat"/>
</dbReference>
<dbReference type="SUPFAM" id="SSF48403">
    <property type="entry name" value="Ankyrin repeat"/>
    <property type="match status" value="1"/>
</dbReference>
<dbReference type="Gene3D" id="1.25.40.20">
    <property type="entry name" value="Ankyrin repeat-containing domain"/>
    <property type="match status" value="3"/>
</dbReference>
<dbReference type="Pfam" id="PF13637">
    <property type="entry name" value="Ank_4"/>
    <property type="match status" value="2"/>
</dbReference>
<evidence type="ECO:0000313" key="1">
    <source>
        <dbReference type="EMBL" id="KAL3664186.1"/>
    </source>
</evidence>
<dbReference type="Proteomes" id="UP001632037">
    <property type="component" value="Unassembled WGS sequence"/>
</dbReference>
<gene>
    <name evidence="1" type="ORF">V7S43_010515</name>
</gene>
<dbReference type="AlphaFoldDB" id="A0ABD3FD12"/>
<evidence type="ECO:0000313" key="2">
    <source>
        <dbReference type="Proteomes" id="UP001632037"/>
    </source>
</evidence>
<dbReference type="InterPro" id="IPR036770">
    <property type="entry name" value="Ankyrin_rpt-contain_sf"/>
</dbReference>
<dbReference type="SUPFAM" id="SSF140860">
    <property type="entry name" value="Pseudo ankyrin repeat-like"/>
    <property type="match status" value="1"/>
</dbReference>
<dbReference type="Pfam" id="PF12796">
    <property type="entry name" value="Ank_2"/>
    <property type="match status" value="1"/>
</dbReference>
<sequence>MTPRLARPRPARKAIIAEKEATLTTGLAVVLREQPRVAALQHIVHALDDLVDESWQWSIARACALDDGARRLVARMVARRPLSEMDTFYRQAQLSTGLVNAARRGEAELVQWLLGSIVAERFTVDKHSGIFKAAEAAAGNGHLHILERVLVYDKRGVCIKPAILCAARGGCLDALKWLNTRLEPPANLQDCASSLLEAAARNGNTEVASWIVEVAGVDCLRQSVASAAQSAISGGHLEMINSLVEIASSIEGPFCLDGPAGKGYLEAIEWGLEHGGVCTTAAMDAAASNGHLEVVRWLHRHRTDGCTERALDDAASDGHLEVAQWLHYNRTEGCSTKAMDGAARHGHLDVVKWLHRHRNEGCTTAAMNGAAKGNHLDVVQWLHDHRLEGCSQEAVDGAANNGNVAVIRWLVAHCSESCSLSRSVLENAAANGHLDALQWLYKQQTGSSVSEWIASGAVDRAASGGHLDVVKWLHERHPEPGSCTTAALDGAATNGHLEVVRWLHLNCSEGGTYRAMDGAATGGHLEVMMFLYSHRSDGCTSDAAVNAALNDHVEVVQWLLQHYPQQACHEKVRKFAARYNFSLLHQSNRVGVY</sequence>
<comment type="caution">
    <text evidence="1">The sequence shown here is derived from an EMBL/GenBank/DDBJ whole genome shotgun (WGS) entry which is preliminary data.</text>
</comment>
<protein>
    <submittedName>
        <fullName evidence="1">Uncharacterized protein</fullName>
    </submittedName>
</protein>